<proteinExistence type="predicted"/>
<dbReference type="EMBL" id="FP929135">
    <property type="protein sequence ID" value="CBX99034.1"/>
    <property type="molecule type" value="Genomic_DNA"/>
</dbReference>
<name>E5A5Y9_LEPMJ</name>
<evidence type="ECO:0000256" key="1">
    <source>
        <dbReference type="SAM" id="MobiDB-lite"/>
    </source>
</evidence>
<reference evidence="3" key="1">
    <citation type="journal article" date="2011" name="Nat. Commun.">
        <title>Effector diversification within compartments of the Leptosphaeria maculans genome affected by Repeat-Induced Point mutations.</title>
        <authorList>
            <person name="Rouxel T."/>
            <person name="Grandaubert J."/>
            <person name="Hane J.K."/>
            <person name="Hoede C."/>
            <person name="van de Wouw A.P."/>
            <person name="Couloux A."/>
            <person name="Dominguez V."/>
            <person name="Anthouard V."/>
            <person name="Bally P."/>
            <person name="Bourras S."/>
            <person name="Cozijnsen A.J."/>
            <person name="Ciuffetti L.M."/>
            <person name="Degrave A."/>
            <person name="Dilmaghani A."/>
            <person name="Duret L."/>
            <person name="Fudal I."/>
            <person name="Goodwin S.B."/>
            <person name="Gout L."/>
            <person name="Glaser N."/>
            <person name="Linglin J."/>
            <person name="Kema G.H.J."/>
            <person name="Lapalu N."/>
            <person name="Lawrence C.B."/>
            <person name="May K."/>
            <person name="Meyer M."/>
            <person name="Ollivier B."/>
            <person name="Poulain J."/>
            <person name="Schoch C.L."/>
            <person name="Simon A."/>
            <person name="Spatafora J.W."/>
            <person name="Stachowiak A."/>
            <person name="Turgeon B.G."/>
            <person name="Tyler B.M."/>
            <person name="Vincent D."/>
            <person name="Weissenbach J."/>
            <person name="Amselem J."/>
            <person name="Quesneville H."/>
            <person name="Oliver R.P."/>
            <person name="Wincker P."/>
            <person name="Balesdent M.-H."/>
            <person name="Howlett B.J."/>
        </authorList>
    </citation>
    <scope>NUCLEOTIDE SEQUENCE [LARGE SCALE GENOMIC DNA]</scope>
    <source>
        <strain evidence="3">JN3 / isolate v23.1.3 / race Av1-4-5-6-7-8</strain>
    </source>
</reference>
<feature type="compositionally biased region" description="Polar residues" evidence="1">
    <location>
        <begin position="397"/>
        <end position="409"/>
    </location>
</feature>
<evidence type="ECO:0000313" key="2">
    <source>
        <dbReference type="EMBL" id="CBX99034.1"/>
    </source>
</evidence>
<evidence type="ECO:0000313" key="3">
    <source>
        <dbReference type="Proteomes" id="UP000002668"/>
    </source>
</evidence>
<organism evidence="2 3">
    <name type="scientific">Leptosphaeria maculans (strain JN3 / isolate v23.1.3 / race Av1-4-5-6-7-8)</name>
    <name type="common">Blackleg fungus</name>
    <name type="synonym">Phoma lingam</name>
    <dbReference type="NCBI Taxonomy" id="985895"/>
    <lineage>
        <taxon>Eukaryota</taxon>
        <taxon>Fungi</taxon>
        <taxon>Dikarya</taxon>
        <taxon>Ascomycota</taxon>
        <taxon>Pezizomycotina</taxon>
        <taxon>Dothideomycetes</taxon>
        <taxon>Pleosporomycetidae</taxon>
        <taxon>Pleosporales</taxon>
        <taxon>Pleosporineae</taxon>
        <taxon>Leptosphaeriaceae</taxon>
        <taxon>Plenodomus</taxon>
        <taxon>Plenodomus lingam/Leptosphaeria maculans species complex</taxon>
    </lineage>
</organism>
<keyword evidence="3" id="KW-1185">Reference proteome</keyword>
<feature type="region of interest" description="Disordered" evidence="1">
    <location>
        <begin position="397"/>
        <end position="430"/>
    </location>
</feature>
<accession>E5A5Y9</accession>
<sequence length="494" mass="54283">MATQLAPNTGHAFGIPSVYPSFNRPVPLLVLPSAAATSSIRYLPLHEVDPYPGRARRRSGACSLISSSLYGVSGCTLPPGPGPTIGTKSSSVSTPSNAAHAILGLAAFTLNQRAGDLPPALAPLLAFETSSEPLRLSGEARSWLTSRRADSDHASVLHVPGAESIHTFPGPAFLILFTDHSPADVVTRDRDGPGARFHRCKIARHADSPTIRFLAQRVPVVTDSAWLVGPILFLCLLIELHRPLAERHVLQTSSRTHPTSRHGASSMWSSCENSAFFLTRQTMHNVWSAIVCFFQPPTGLTSLSLVFVDQGNEWTAGASIACRKWRASFPSSNSSVVVQSRRLQVEMWTPLCLFLLPHQISPRFFYDHGLQIAFPLDHQGKPGPLKTPLADLQSDPKTTLQFPQANNMPHSHLLGPRPKAPSTRPTRGRNGSKIMLMVDRRYNRRWYLAGAADVDAWAISQLWERWANRFCSCGEVYIIQPTFYEKVTGAQSRR</sequence>
<dbReference type="Proteomes" id="UP000002668">
    <property type="component" value="Genome"/>
</dbReference>
<protein>
    <submittedName>
        <fullName evidence="2">Uncharacterized protein</fullName>
    </submittedName>
</protein>
<dbReference type="InParanoid" id="E5A5Y9"/>
<dbReference type="VEuPathDB" id="FungiDB:LEMA_P082730.1"/>
<gene>
    <name evidence="2" type="ORF">LEMA_P082730.1</name>
</gene>
<dbReference type="HOGENOM" id="CLU_552153_0_0_1"/>
<dbReference type="AlphaFoldDB" id="E5A5Y9"/>